<dbReference type="InParanoid" id="A0A0C3DM60"/>
<keyword evidence="2" id="KW-1185">Reference proteome</keyword>
<dbReference type="AlphaFoldDB" id="A0A0C3DM60"/>
<organism evidence="1 2">
    <name type="scientific">Scleroderma citrinum Foug A</name>
    <dbReference type="NCBI Taxonomy" id="1036808"/>
    <lineage>
        <taxon>Eukaryota</taxon>
        <taxon>Fungi</taxon>
        <taxon>Dikarya</taxon>
        <taxon>Basidiomycota</taxon>
        <taxon>Agaricomycotina</taxon>
        <taxon>Agaricomycetes</taxon>
        <taxon>Agaricomycetidae</taxon>
        <taxon>Boletales</taxon>
        <taxon>Sclerodermatineae</taxon>
        <taxon>Sclerodermataceae</taxon>
        <taxon>Scleroderma</taxon>
    </lineage>
</organism>
<feature type="non-terminal residue" evidence="1">
    <location>
        <position position="1"/>
    </location>
</feature>
<accession>A0A0C3DM60</accession>
<evidence type="ECO:0000313" key="1">
    <source>
        <dbReference type="EMBL" id="KIM57116.1"/>
    </source>
</evidence>
<proteinExistence type="predicted"/>
<dbReference type="EMBL" id="KN822105">
    <property type="protein sequence ID" value="KIM57116.1"/>
    <property type="molecule type" value="Genomic_DNA"/>
</dbReference>
<feature type="non-terminal residue" evidence="1">
    <location>
        <position position="92"/>
    </location>
</feature>
<dbReference type="OrthoDB" id="2688224at2759"/>
<protein>
    <submittedName>
        <fullName evidence="1">Uncharacterized protein</fullName>
    </submittedName>
</protein>
<dbReference type="HOGENOM" id="CLU_162824_0_0_1"/>
<name>A0A0C3DM60_9AGAM</name>
<evidence type="ECO:0000313" key="2">
    <source>
        <dbReference type="Proteomes" id="UP000053989"/>
    </source>
</evidence>
<dbReference type="Proteomes" id="UP000053989">
    <property type="component" value="Unassembled WGS sequence"/>
</dbReference>
<reference evidence="1 2" key="1">
    <citation type="submission" date="2014-04" db="EMBL/GenBank/DDBJ databases">
        <authorList>
            <consortium name="DOE Joint Genome Institute"/>
            <person name="Kuo A."/>
            <person name="Kohler A."/>
            <person name="Nagy L.G."/>
            <person name="Floudas D."/>
            <person name="Copeland A."/>
            <person name="Barry K.W."/>
            <person name="Cichocki N."/>
            <person name="Veneault-Fourrey C."/>
            <person name="LaButti K."/>
            <person name="Lindquist E.A."/>
            <person name="Lipzen A."/>
            <person name="Lundell T."/>
            <person name="Morin E."/>
            <person name="Murat C."/>
            <person name="Sun H."/>
            <person name="Tunlid A."/>
            <person name="Henrissat B."/>
            <person name="Grigoriev I.V."/>
            <person name="Hibbett D.S."/>
            <person name="Martin F."/>
            <person name="Nordberg H.P."/>
            <person name="Cantor M.N."/>
            <person name="Hua S.X."/>
        </authorList>
    </citation>
    <scope>NUCLEOTIDE SEQUENCE [LARGE SCALE GENOMIC DNA]</scope>
    <source>
        <strain evidence="1 2">Foug A</strain>
    </source>
</reference>
<gene>
    <name evidence="1" type="ORF">SCLCIDRAFT_54683</name>
</gene>
<reference evidence="2" key="2">
    <citation type="submission" date="2015-01" db="EMBL/GenBank/DDBJ databases">
        <title>Evolutionary Origins and Diversification of the Mycorrhizal Mutualists.</title>
        <authorList>
            <consortium name="DOE Joint Genome Institute"/>
            <consortium name="Mycorrhizal Genomics Consortium"/>
            <person name="Kohler A."/>
            <person name="Kuo A."/>
            <person name="Nagy L.G."/>
            <person name="Floudas D."/>
            <person name="Copeland A."/>
            <person name="Barry K.W."/>
            <person name="Cichocki N."/>
            <person name="Veneault-Fourrey C."/>
            <person name="LaButti K."/>
            <person name="Lindquist E.A."/>
            <person name="Lipzen A."/>
            <person name="Lundell T."/>
            <person name="Morin E."/>
            <person name="Murat C."/>
            <person name="Riley R."/>
            <person name="Ohm R."/>
            <person name="Sun H."/>
            <person name="Tunlid A."/>
            <person name="Henrissat B."/>
            <person name="Grigoriev I.V."/>
            <person name="Hibbett D.S."/>
            <person name="Martin F."/>
        </authorList>
    </citation>
    <scope>NUCLEOTIDE SEQUENCE [LARGE SCALE GENOMIC DNA]</scope>
    <source>
        <strain evidence="2">Foug A</strain>
    </source>
</reference>
<sequence length="92" mass="10523">KAYVSQLASIEWRQVCIHRICIRHEALHLADPMPNKADDHHVIGQSQSFLEDLTNFMQTNIGDPTVKHFVLKLRAHILPRIAAIHQEVNPQA</sequence>